<dbReference type="InterPro" id="IPR010104">
    <property type="entry name" value="TonB_rcpt_bac"/>
</dbReference>
<dbReference type="SUPFAM" id="SSF56935">
    <property type="entry name" value="Porins"/>
    <property type="match status" value="1"/>
</dbReference>
<organism evidence="8 9">
    <name type="scientific">Sphingomonas oryzagri</name>
    <dbReference type="NCBI Taxonomy" id="3042314"/>
    <lineage>
        <taxon>Bacteria</taxon>
        <taxon>Pseudomonadati</taxon>
        <taxon>Pseudomonadota</taxon>
        <taxon>Alphaproteobacteria</taxon>
        <taxon>Sphingomonadales</taxon>
        <taxon>Sphingomonadaceae</taxon>
        <taxon>Sphingomonas</taxon>
    </lineage>
</organism>
<evidence type="ECO:0000256" key="5">
    <source>
        <dbReference type="SAM" id="SignalP"/>
    </source>
</evidence>
<evidence type="ECO:0000256" key="1">
    <source>
        <dbReference type="ARBA" id="ARBA00004442"/>
    </source>
</evidence>
<sequence>MGVLCAGASVAVFALTALSTPAFAQTTTDAAANGQPAGTAAPAQAGASAPGKSAAAEIVVTGQRASIANALSIKRNANQIVDSISADDIGKLPDRSVTETLQRITGVTIDHFISRQDPDHFSVEGSGVNIRGLTFVRSELNGRDAFSANGGRVLSFEDVPPELLAGVDVYKNPSADLIEGGIGGLVNLRTRLPFDSKGQVISVSTSGTLGDLRNQLEPSFSALYSNRWNTPIGEIGVIADVAYSISATRTDGVQVEPYYPRTDLVPGQTVYIPKGIDWRRLDFTRKRFGAYGALQWKPADNLEVTTTFFQSRYKFHWAEHAIFAQDNAYNIVPAAGTQFQFDKNGVFQQGTETDPNPADGGGMPFSDDVRSADQNSVTTDISGHISWHPIERLHVSADLQHVHATNKSFDSTVATGINLPSETVDLTKGVPSVSVDPSYIANSSNYYWAFTMDEKQHNVGNEWAYRADLDYDLDTGGILKSFKFGGRMTNTHQNNQATPYNWQAVSQTWQVPGVIPSLAYLSQYPLASQTFDFGNNFYHGGANVPLAVVFPATSQATDYPGSYIALHNITTQLCEQINPASSCPSFALAQYTAANQNVLHEKSYALYGVLNFDFDNLGLPLSGNVGLRYVHTDLNAEGFIVQPNPISGAPAGGPVFDGQSQAINAKNKYHFFLPSLNLLYKITPRLQARFAVARAMTRPDYTQLQAYTPLSASYDTTTGTYNFNSTASGNPNLKPITSNQVDAALEWYFGKASSLTATVFYKHLNDIIRNVTEPYVFDGVTYPLTAPYNVGTANIKGVEIGYNQAFTFLPGLLSGFGITSNFTYVDSKTKVNASGLQSGSASFVSINGVDTNGAIFGNLPLEGLSKYSYNLTGYYEKGILSVRLAYNWRSKYLLATNVNGTQGSDGTPLTAGGVQCGGNTAADHCVLWGLPTYNASYGQLDGSIFFKFMHDKVSFGIEAQNLTNAQNRVLMKQSIGLMGRAWFVSDRRYTASMRLTF</sequence>
<dbReference type="NCBIfam" id="TIGR01782">
    <property type="entry name" value="TonB-Xanth-Caul"/>
    <property type="match status" value="1"/>
</dbReference>
<dbReference type="PANTHER" id="PTHR40980">
    <property type="entry name" value="PLUG DOMAIN-CONTAINING PROTEIN"/>
    <property type="match status" value="1"/>
</dbReference>
<dbReference type="Proteomes" id="UP001160625">
    <property type="component" value="Unassembled WGS sequence"/>
</dbReference>
<dbReference type="EMBL" id="JARYGZ010000001">
    <property type="protein sequence ID" value="MDH7637362.1"/>
    <property type="molecule type" value="Genomic_DNA"/>
</dbReference>
<keyword evidence="4" id="KW-0798">TonB box</keyword>
<dbReference type="Pfam" id="PF00593">
    <property type="entry name" value="TonB_dep_Rec_b-barrel"/>
    <property type="match status" value="1"/>
</dbReference>
<protein>
    <submittedName>
        <fullName evidence="8">TonB-dependent receptor</fullName>
    </submittedName>
</protein>
<keyword evidence="3" id="KW-0998">Cell outer membrane</keyword>
<keyword evidence="5" id="KW-0732">Signal</keyword>
<accession>A0ABT6MWU4</accession>
<dbReference type="Gene3D" id="2.40.170.20">
    <property type="entry name" value="TonB-dependent receptor, beta-barrel domain"/>
    <property type="match status" value="1"/>
</dbReference>
<dbReference type="PANTHER" id="PTHR40980:SF3">
    <property type="entry name" value="TONB-DEPENDENT RECEPTOR-LIKE BETA-BARREL DOMAIN-CONTAINING PROTEIN"/>
    <property type="match status" value="1"/>
</dbReference>
<keyword evidence="2 4" id="KW-0472">Membrane</keyword>
<evidence type="ECO:0000259" key="7">
    <source>
        <dbReference type="Pfam" id="PF07715"/>
    </source>
</evidence>
<dbReference type="Gene3D" id="2.170.130.10">
    <property type="entry name" value="TonB-dependent receptor, plug domain"/>
    <property type="match status" value="1"/>
</dbReference>
<comment type="caution">
    <text evidence="8">The sequence shown here is derived from an EMBL/GenBank/DDBJ whole genome shotgun (WGS) entry which is preliminary data.</text>
</comment>
<keyword evidence="8" id="KW-0675">Receptor</keyword>
<dbReference type="InterPro" id="IPR037066">
    <property type="entry name" value="Plug_dom_sf"/>
</dbReference>
<feature type="domain" description="TonB-dependent receptor-like beta-barrel" evidence="6">
    <location>
        <begin position="432"/>
        <end position="962"/>
    </location>
</feature>
<dbReference type="InterPro" id="IPR000531">
    <property type="entry name" value="Beta-barrel_TonB"/>
</dbReference>
<name>A0ABT6MWU4_9SPHN</name>
<reference evidence="8" key="1">
    <citation type="submission" date="2023-04" db="EMBL/GenBank/DDBJ databases">
        <title>Sphingomonas sp. MAHUQ-71 isolated from rice field.</title>
        <authorList>
            <person name="Huq M.A."/>
        </authorList>
    </citation>
    <scope>NUCLEOTIDE SEQUENCE</scope>
    <source>
        <strain evidence="8">MAHUQ-71</strain>
    </source>
</reference>
<evidence type="ECO:0000256" key="3">
    <source>
        <dbReference type="ARBA" id="ARBA00023237"/>
    </source>
</evidence>
<evidence type="ECO:0000256" key="2">
    <source>
        <dbReference type="ARBA" id="ARBA00023136"/>
    </source>
</evidence>
<gene>
    <name evidence="8" type="ORF">QGN17_01340</name>
</gene>
<dbReference type="InterPro" id="IPR012910">
    <property type="entry name" value="Plug_dom"/>
</dbReference>
<keyword evidence="9" id="KW-1185">Reference proteome</keyword>
<evidence type="ECO:0000313" key="9">
    <source>
        <dbReference type="Proteomes" id="UP001160625"/>
    </source>
</evidence>
<evidence type="ECO:0000256" key="4">
    <source>
        <dbReference type="RuleBase" id="RU003357"/>
    </source>
</evidence>
<proteinExistence type="inferred from homology"/>
<evidence type="ECO:0000259" key="6">
    <source>
        <dbReference type="Pfam" id="PF00593"/>
    </source>
</evidence>
<evidence type="ECO:0000313" key="8">
    <source>
        <dbReference type="EMBL" id="MDH7637362.1"/>
    </source>
</evidence>
<feature type="chain" id="PRO_5045096273" evidence="5">
    <location>
        <begin position="25"/>
        <end position="997"/>
    </location>
</feature>
<dbReference type="Pfam" id="PF07715">
    <property type="entry name" value="Plug"/>
    <property type="match status" value="1"/>
</dbReference>
<feature type="signal peptide" evidence="5">
    <location>
        <begin position="1"/>
        <end position="24"/>
    </location>
</feature>
<comment type="subcellular location">
    <subcellularLocation>
        <location evidence="1 4">Cell outer membrane</location>
    </subcellularLocation>
</comment>
<dbReference type="InterPro" id="IPR036942">
    <property type="entry name" value="Beta-barrel_TonB_sf"/>
</dbReference>
<comment type="similarity">
    <text evidence="4">Belongs to the TonB-dependent receptor family.</text>
</comment>
<dbReference type="RefSeq" id="WP_281042718.1">
    <property type="nucleotide sequence ID" value="NZ_JARYGZ010000001.1"/>
</dbReference>
<feature type="domain" description="TonB-dependent receptor plug" evidence="7">
    <location>
        <begin position="74"/>
        <end position="184"/>
    </location>
</feature>